<evidence type="ECO:0000313" key="7">
    <source>
        <dbReference type="Proteomes" id="UP001153636"/>
    </source>
</evidence>
<dbReference type="SUPFAM" id="SSF69593">
    <property type="entry name" value="Glycerol-3-phosphate (1)-acyltransferase"/>
    <property type="match status" value="1"/>
</dbReference>
<evidence type="ECO:0000313" key="6">
    <source>
        <dbReference type="EMBL" id="CAH1110670.1"/>
    </source>
</evidence>
<dbReference type="SMART" id="SM00563">
    <property type="entry name" value="PlsC"/>
    <property type="match status" value="1"/>
</dbReference>
<feature type="transmembrane region" description="Helical" evidence="4">
    <location>
        <begin position="59"/>
        <end position="79"/>
    </location>
</feature>
<evidence type="ECO:0000256" key="4">
    <source>
        <dbReference type="SAM" id="Phobius"/>
    </source>
</evidence>
<proteinExistence type="inferred from homology"/>
<keyword evidence="4" id="KW-1133">Transmembrane helix</keyword>
<keyword evidence="4" id="KW-0472">Membrane</keyword>
<evidence type="ECO:0000259" key="5">
    <source>
        <dbReference type="SMART" id="SM00563"/>
    </source>
</evidence>
<feature type="domain" description="Phospholipid/glycerol acyltransferase" evidence="5">
    <location>
        <begin position="93"/>
        <end position="217"/>
    </location>
</feature>
<evidence type="ECO:0000256" key="1">
    <source>
        <dbReference type="ARBA" id="ARBA00008655"/>
    </source>
</evidence>
<protein>
    <recommendedName>
        <fullName evidence="5">Phospholipid/glycerol acyltransferase domain-containing protein</fullName>
    </recommendedName>
</protein>
<sequence>MDEVNLVSNWYKIPKWFLRLCFIIINNLYCIPTYVMWMILLLPLRKVNPDVYWKIEGYFFHWLLAMVSMWSYSAGYDIVEVGDDITHCLDERTLVIANHQSTADVPLLFSCFNPKNNVLPNIMWIMDSVFKYTNFGIVSVLHKDFFIRAGKATRDKSLQEFAQHLLDVYIPLGRKWLVLFPEGGFLRKRKAVSHRYAEKMNYPKYEYVTLPRVGAMQVIMDTLNRKAVVNNNSNSAKSDVWDVPRIEWILDITIAYPNGWPIDLGHIAFGNREPCQTTLFYRIYPCKELPQDPEAMTKWLFDRWAEKETMLETFYRTGSFSSEFSPNKYHPPKVIVQDYLRYAILHMFFIVSTYIHLKMFLAAYNYYYYLVY</sequence>
<dbReference type="EMBL" id="OV651817">
    <property type="protein sequence ID" value="CAH1110670.1"/>
    <property type="molecule type" value="Genomic_DNA"/>
</dbReference>
<dbReference type="GO" id="GO:0005783">
    <property type="term" value="C:endoplasmic reticulum"/>
    <property type="evidence" value="ECO:0007669"/>
    <property type="project" value="TreeGrafter"/>
</dbReference>
<dbReference type="AlphaFoldDB" id="A0A9P0D211"/>
<dbReference type="InterPro" id="IPR032098">
    <property type="entry name" value="Acyltransf_C"/>
</dbReference>
<evidence type="ECO:0000256" key="3">
    <source>
        <dbReference type="ARBA" id="ARBA00023315"/>
    </source>
</evidence>
<gene>
    <name evidence="6" type="ORF">PSYICH_LOCUS11657</name>
</gene>
<dbReference type="GO" id="GO:0036149">
    <property type="term" value="P:phosphatidylinositol acyl-chain remodeling"/>
    <property type="evidence" value="ECO:0007669"/>
    <property type="project" value="TreeGrafter"/>
</dbReference>
<dbReference type="Proteomes" id="UP001153636">
    <property type="component" value="Chromosome 5"/>
</dbReference>
<dbReference type="PANTHER" id="PTHR10983">
    <property type="entry name" value="1-ACYLGLYCEROL-3-PHOSPHATE ACYLTRANSFERASE-RELATED"/>
    <property type="match status" value="1"/>
</dbReference>
<reference evidence="6" key="1">
    <citation type="submission" date="2022-01" db="EMBL/GenBank/DDBJ databases">
        <authorList>
            <person name="King R."/>
        </authorList>
    </citation>
    <scope>NUCLEOTIDE SEQUENCE</scope>
</reference>
<evidence type="ECO:0000256" key="2">
    <source>
        <dbReference type="ARBA" id="ARBA00022679"/>
    </source>
</evidence>
<dbReference type="Pfam" id="PF16076">
    <property type="entry name" value="Acyltransf_C"/>
    <property type="match status" value="1"/>
</dbReference>
<dbReference type="InterPro" id="IPR002123">
    <property type="entry name" value="Plipid/glycerol_acylTrfase"/>
</dbReference>
<dbReference type="PANTHER" id="PTHR10983:SF2">
    <property type="entry name" value="ACYL-COA:LYSOPHOSPHATIDYLGLYCEROL ACYLTRANSFERASE 1"/>
    <property type="match status" value="1"/>
</dbReference>
<keyword evidence="3" id="KW-0012">Acyltransferase</keyword>
<feature type="transmembrane region" description="Helical" evidence="4">
    <location>
        <begin position="343"/>
        <end position="367"/>
    </location>
</feature>
<organism evidence="6 7">
    <name type="scientific">Psylliodes chrysocephalus</name>
    <dbReference type="NCBI Taxonomy" id="3402493"/>
    <lineage>
        <taxon>Eukaryota</taxon>
        <taxon>Metazoa</taxon>
        <taxon>Ecdysozoa</taxon>
        <taxon>Arthropoda</taxon>
        <taxon>Hexapoda</taxon>
        <taxon>Insecta</taxon>
        <taxon>Pterygota</taxon>
        <taxon>Neoptera</taxon>
        <taxon>Endopterygota</taxon>
        <taxon>Coleoptera</taxon>
        <taxon>Polyphaga</taxon>
        <taxon>Cucujiformia</taxon>
        <taxon>Chrysomeloidea</taxon>
        <taxon>Chrysomelidae</taxon>
        <taxon>Galerucinae</taxon>
        <taxon>Alticini</taxon>
        <taxon>Psylliodes</taxon>
    </lineage>
</organism>
<dbReference type="OrthoDB" id="5920068at2759"/>
<comment type="similarity">
    <text evidence="1">Belongs to the 1-acyl-sn-glycerol-3-phosphate acyltransferase family.</text>
</comment>
<name>A0A9P0D211_9CUCU</name>
<keyword evidence="7" id="KW-1185">Reference proteome</keyword>
<feature type="transmembrane region" description="Helical" evidence="4">
    <location>
        <begin position="16"/>
        <end position="39"/>
    </location>
</feature>
<dbReference type="Pfam" id="PF01553">
    <property type="entry name" value="Acyltransferase"/>
    <property type="match status" value="1"/>
</dbReference>
<keyword evidence="4" id="KW-0812">Transmembrane</keyword>
<dbReference type="GO" id="GO:0016746">
    <property type="term" value="F:acyltransferase activity"/>
    <property type="evidence" value="ECO:0007669"/>
    <property type="project" value="UniProtKB-KW"/>
</dbReference>
<dbReference type="CDD" id="cd07990">
    <property type="entry name" value="LPLAT_LCLAT1-like"/>
    <property type="match status" value="1"/>
</dbReference>
<keyword evidence="2" id="KW-0808">Transferase</keyword>
<accession>A0A9P0D211</accession>